<dbReference type="Proteomes" id="UP001172386">
    <property type="component" value="Unassembled WGS sequence"/>
</dbReference>
<organism evidence="1 2">
    <name type="scientific">Neophaeococcomyces mojaviensis</name>
    <dbReference type="NCBI Taxonomy" id="3383035"/>
    <lineage>
        <taxon>Eukaryota</taxon>
        <taxon>Fungi</taxon>
        <taxon>Dikarya</taxon>
        <taxon>Ascomycota</taxon>
        <taxon>Pezizomycotina</taxon>
        <taxon>Eurotiomycetes</taxon>
        <taxon>Chaetothyriomycetidae</taxon>
        <taxon>Chaetothyriales</taxon>
        <taxon>Chaetothyriales incertae sedis</taxon>
        <taxon>Neophaeococcomyces</taxon>
    </lineage>
</organism>
<accession>A0ACC3ACH6</accession>
<protein>
    <submittedName>
        <fullName evidence="1">Uncharacterized protein</fullName>
    </submittedName>
</protein>
<sequence>MPLRSSDNNNNNDMNSEVRKATLPRGHATSSPDIKAPAITNLETDNDMGSVNIPESQTFMPVPTAPAVTKGMKDLALHEKNVGTAGEGYGRYMKYKRRFEDDDLQEISESQFKRARNESRRSLQELSNHQFEPSNHNSQLSRHRNSTAINLRSRLADPSDVINLDSDQESRRPSAVTTLSQDTSIPDLVDESDDEVTVTSFRAIGRPEKKKVCPKILDSTKIDAPSAMQNGVQCRPGLFVELRDGTFMSIVKIYRDKTHGHVLIGTIFIRVGSLSPVMPIQRNATEWKAAGDRSTLDTRLPLSRQGHSLVNELVQKIKVGSGEEKADYGLWRRPIQDVVRKRDLILTNSYYEDVCITTQHARFNSNMEDTASLICRWKEIVEHGENGKWKEQRLERVSEREASHLVKTQTQLEESWCIRNHTNATSGEQSITFADAFCRAGGVSAGAQQAGLDIKYAFDCDENKIATHKMNFPRCRSSVMDVSEFISWANRQQIQIHVLHLSPPCQPFSNANTTPNEQKNERNQPPLLACGEVIKALKPRIVTVEEAPGIASRHSEWFHALLNQFTELGFSLRWTNLKCADFGVPQQRRRFMIIAAAPGETLPPFPEPTHGPGDCSVARTLAELERVHGTRPLTRHDTRTMLQRAKPPYDANCLAKTITTSGGDNYHPSGRRQFTVREYAALQTFPWAFEFGRYRDGREFTVAELRTQIGNAVPPFVAKAVFGSVVRSLRESDERKLAPRTREGEVVVIEDQTEE</sequence>
<reference evidence="1" key="1">
    <citation type="submission" date="2022-10" db="EMBL/GenBank/DDBJ databases">
        <title>Culturing micro-colonial fungi from biological soil crusts in the Mojave desert and describing Neophaeococcomyces mojavensis, and introducing the new genera and species Taxawa tesnikishii.</title>
        <authorList>
            <person name="Kurbessoian T."/>
            <person name="Stajich J.E."/>
        </authorList>
    </citation>
    <scope>NUCLEOTIDE SEQUENCE</scope>
    <source>
        <strain evidence="1">JES_112</strain>
    </source>
</reference>
<gene>
    <name evidence="1" type="ORF">H2198_003358</name>
</gene>
<proteinExistence type="predicted"/>
<name>A0ACC3ACH6_9EURO</name>
<comment type="caution">
    <text evidence="1">The sequence shown here is derived from an EMBL/GenBank/DDBJ whole genome shotgun (WGS) entry which is preliminary data.</text>
</comment>
<evidence type="ECO:0000313" key="1">
    <source>
        <dbReference type="EMBL" id="KAJ9659069.1"/>
    </source>
</evidence>
<evidence type="ECO:0000313" key="2">
    <source>
        <dbReference type="Proteomes" id="UP001172386"/>
    </source>
</evidence>
<dbReference type="EMBL" id="JAPDRQ010000044">
    <property type="protein sequence ID" value="KAJ9659069.1"/>
    <property type="molecule type" value="Genomic_DNA"/>
</dbReference>
<keyword evidence="2" id="KW-1185">Reference proteome</keyword>